<protein>
    <submittedName>
        <fullName evidence="2">DUF397 domain-containing protein</fullName>
    </submittedName>
</protein>
<sequence>MADPDFSRAQWRKSTFSADGACVEIAYADGAIAVRDTKHDGAGPILVFDEREWSAFLRGVHAGQFEIDELTA</sequence>
<organism evidence="2 3">
    <name type="scientific">Nonomuraea roseola</name>
    <dbReference type="NCBI Taxonomy" id="46179"/>
    <lineage>
        <taxon>Bacteria</taxon>
        <taxon>Bacillati</taxon>
        <taxon>Actinomycetota</taxon>
        <taxon>Actinomycetes</taxon>
        <taxon>Streptosporangiales</taxon>
        <taxon>Streptosporangiaceae</taxon>
        <taxon>Nonomuraea</taxon>
    </lineage>
</organism>
<dbReference type="EMBL" id="JBHMCE010000014">
    <property type="protein sequence ID" value="MFB9532464.1"/>
    <property type="molecule type" value="Genomic_DNA"/>
</dbReference>
<name>A0ABV5QAU2_9ACTN</name>
<keyword evidence="3" id="KW-1185">Reference proteome</keyword>
<evidence type="ECO:0000259" key="1">
    <source>
        <dbReference type="Pfam" id="PF04149"/>
    </source>
</evidence>
<dbReference type="InterPro" id="IPR007278">
    <property type="entry name" value="DUF397"/>
</dbReference>
<evidence type="ECO:0000313" key="2">
    <source>
        <dbReference type="EMBL" id="MFB9532464.1"/>
    </source>
</evidence>
<dbReference type="Pfam" id="PF04149">
    <property type="entry name" value="DUF397"/>
    <property type="match status" value="1"/>
</dbReference>
<comment type="caution">
    <text evidence="2">The sequence shown here is derived from an EMBL/GenBank/DDBJ whole genome shotgun (WGS) entry which is preliminary data.</text>
</comment>
<reference evidence="2 3" key="1">
    <citation type="submission" date="2024-09" db="EMBL/GenBank/DDBJ databases">
        <authorList>
            <person name="Sun Q."/>
            <person name="Mori K."/>
        </authorList>
    </citation>
    <scope>NUCLEOTIDE SEQUENCE [LARGE SCALE GENOMIC DNA]</scope>
    <source>
        <strain evidence="2 3">JCM 3323</strain>
    </source>
</reference>
<feature type="domain" description="DUF397" evidence="1">
    <location>
        <begin position="9"/>
        <end position="60"/>
    </location>
</feature>
<accession>A0ABV5QAU2</accession>
<gene>
    <name evidence="2" type="ORF">ACFFRN_38150</name>
</gene>
<evidence type="ECO:0000313" key="3">
    <source>
        <dbReference type="Proteomes" id="UP001589646"/>
    </source>
</evidence>
<proteinExistence type="predicted"/>
<dbReference type="Proteomes" id="UP001589646">
    <property type="component" value="Unassembled WGS sequence"/>
</dbReference>
<dbReference type="RefSeq" id="WP_346117343.1">
    <property type="nucleotide sequence ID" value="NZ_BAAAXC010000005.1"/>
</dbReference>